<comment type="caution">
    <text evidence="2">The sequence shown here is derived from an EMBL/GenBank/DDBJ whole genome shotgun (WGS) entry which is preliminary data.</text>
</comment>
<accession>A0A6I4RHJ0</accession>
<reference evidence="2 3" key="1">
    <citation type="submission" date="2019-10" db="EMBL/GenBank/DDBJ databases">
        <title>Streptococcis sp, isolated from the respiratory tract of Marmot.</title>
        <authorList>
            <person name="Zhang G."/>
        </authorList>
    </citation>
    <scope>NUCLEOTIDE SEQUENCE [LARGE SCALE GENOMIC DNA]</scope>
    <source>
        <strain evidence="3">zg-70</strain>
    </source>
</reference>
<dbReference type="EMBL" id="WUBJ01000003">
    <property type="protein sequence ID" value="MWV55923.1"/>
    <property type="molecule type" value="Genomic_DNA"/>
</dbReference>
<protein>
    <recommendedName>
        <fullName evidence="4">DUF443 family protein</fullName>
    </recommendedName>
</protein>
<keyword evidence="1" id="KW-0472">Membrane</keyword>
<organism evidence="2 3">
    <name type="scientific">Streptococcus zhangguiae</name>
    <dbReference type="NCBI Taxonomy" id="2664091"/>
    <lineage>
        <taxon>Bacteria</taxon>
        <taxon>Bacillati</taxon>
        <taxon>Bacillota</taxon>
        <taxon>Bacilli</taxon>
        <taxon>Lactobacillales</taxon>
        <taxon>Streptococcaceae</taxon>
        <taxon>Streptococcus</taxon>
    </lineage>
</organism>
<proteinExistence type="predicted"/>
<evidence type="ECO:0000313" key="2">
    <source>
        <dbReference type="EMBL" id="MWV55923.1"/>
    </source>
</evidence>
<feature type="transmembrane region" description="Helical" evidence="1">
    <location>
        <begin position="155"/>
        <end position="174"/>
    </location>
</feature>
<evidence type="ECO:0000256" key="1">
    <source>
        <dbReference type="SAM" id="Phobius"/>
    </source>
</evidence>
<evidence type="ECO:0008006" key="4">
    <source>
        <dbReference type="Google" id="ProtNLM"/>
    </source>
</evidence>
<keyword evidence="1" id="KW-0812">Transmembrane</keyword>
<feature type="transmembrane region" description="Helical" evidence="1">
    <location>
        <begin position="71"/>
        <end position="92"/>
    </location>
</feature>
<dbReference type="Proteomes" id="UP000435423">
    <property type="component" value="Unassembled WGS sequence"/>
</dbReference>
<keyword evidence="1" id="KW-1133">Transmembrane helix</keyword>
<name>A0A6I4RHJ0_9STRE</name>
<sequence length="190" mass="22224">MSNQSKIELFHDGEKTYYYDFHDGNIYIQNQNTLKYREQFQKFLKNSIGLSLTIGLLSVVVNRWYRIISSFQLNIALLVIGFLFFFILCFYLDMFIKKNIVDDSIFIPSDIGAINIENLLIQSIKLANFFRNLSFISIFMSIVGISIFLKFSILLGLGVTIFCCLFSFGIIRYLDIPRRYKAIKKLRDLI</sequence>
<dbReference type="RefSeq" id="WP_160463167.1">
    <property type="nucleotide sequence ID" value="NZ_JABFQT010000003.1"/>
</dbReference>
<evidence type="ECO:0000313" key="3">
    <source>
        <dbReference type="Proteomes" id="UP000435423"/>
    </source>
</evidence>
<feature type="transmembrane region" description="Helical" evidence="1">
    <location>
        <begin position="43"/>
        <end position="65"/>
    </location>
</feature>
<gene>
    <name evidence="2" type="ORF">GGH11_02870</name>
</gene>
<dbReference type="AlphaFoldDB" id="A0A6I4RHJ0"/>
<feature type="transmembrane region" description="Helical" evidence="1">
    <location>
        <begin position="129"/>
        <end position="149"/>
    </location>
</feature>